<gene>
    <name evidence="2" type="ORF">KC01_LOCUS40688</name>
</gene>
<name>A0AAV2MME4_KNICA</name>
<feature type="region of interest" description="Disordered" evidence="1">
    <location>
        <begin position="463"/>
        <end position="541"/>
    </location>
</feature>
<reference evidence="2 3" key="1">
    <citation type="submission" date="2024-04" db="EMBL/GenBank/DDBJ databases">
        <authorList>
            <person name="Waldvogel A.-M."/>
            <person name="Schoenle A."/>
        </authorList>
    </citation>
    <scope>NUCLEOTIDE SEQUENCE [LARGE SCALE GENOMIC DNA]</scope>
</reference>
<dbReference type="SUPFAM" id="SSF56204">
    <property type="entry name" value="Hect, E3 ligase catalytic domain"/>
    <property type="match status" value="1"/>
</dbReference>
<dbReference type="Proteomes" id="UP001497482">
    <property type="component" value="Chromosome 9"/>
</dbReference>
<dbReference type="AlphaFoldDB" id="A0AAV2MME4"/>
<sequence>MMTHSQLSEMLWKAYPKLELDTVDMAPLPPDAPEFKLMPKAPCATCNMLVPLQSLPLHVKTCKNELVDLSTSDDELLSECPMPAMSPEKKKDKTECPVCKTMFCTDLIEVHAAECGLRSEVQNNTEDIGFVSSKDVSDFEVHSIDSFQSLDQILSWISSQVQDGTFEICVSRSDIFNRGMHQWQRQKKSSPKFKLMVSFIEENGFDTGALRKEFLTEMIAEIEKRLFVGGVDKEGKNPVYCLGSLDKNYFRAAGEIMAASIAQGGPLPSFMRKWCYAYICSGDADDIQVTSDDVTDVELSQLITKIQEASNETIGELIDGLMNCGYTGIISDNKKDVMTRSVVLHSTMRLIPMLDQLRKGLQLYGLLRVLHMNADICLPLFVSGEDDGVDAAFIIQKCHPEYSEKGSVRYTREVNIMNFFQDFLQDIEDQDDLEAEVEDGHKKLTVGRVMQWITGQGHKPCLPTGGALLRSTTDTEEPSDHSPAGGALLRSTTDTEEPSDHSPAGGALLRSTTDTEEPSDHSPAGGALLRSTTDTEEPSDHRASIIHQSGAIIIHQSGAIIIHQSGASIIHQSGAIIIHQSGASIIHQSGASIIHQSGASIIHQSGASIIHQSGAIIIHQSGAIIIHQSGAIIIHQSGASIIHQSGASIIHQSGASIIHQSGASIIHQSSLTILTKTHTFGRVLLRLIASSPPSPIHSSATLYSPILNHPLLPPPHPPLHLHDQPNLPNSPVTLPCFPLPL</sequence>
<dbReference type="InterPro" id="IPR035983">
    <property type="entry name" value="Hect_E3_ubiquitin_ligase"/>
</dbReference>
<dbReference type="EMBL" id="OZ035831">
    <property type="protein sequence ID" value="CAL1614652.1"/>
    <property type="molecule type" value="Genomic_DNA"/>
</dbReference>
<evidence type="ECO:0000313" key="3">
    <source>
        <dbReference type="Proteomes" id="UP001497482"/>
    </source>
</evidence>
<protein>
    <recommendedName>
        <fullName evidence="4">HECT domain-containing protein</fullName>
    </recommendedName>
</protein>
<evidence type="ECO:0000256" key="1">
    <source>
        <dbReference type="SAM" id="MobiDB-lite"/>
    </source>
</evidence>
<accession>A0AAV2MME4</accession>
<dbReference type="GO" id="GO:0004842">
    <property type="term" value="F:ubiquitin-protein transferase activity"/>
    <property type="evidence" value="ECO:0007669"/>
    <property type="project" value="InterPro"/>
</dbReference>
<evidence type="ECO:0000313" key="2">
    <source>
        <dbReference type="EMBL" id="CAL1614652.1"/>
    </source>
</evidence>
<proteinExistence type="predicted"/>
<organism evidence="2 3">
    <name type="scientific">Knipowitschia caucasica</name>
    <name type="common">Caucasian dwarf goby</name>
    <name type="synonym">Pomatoschistus caucasicus</name>
    <dbReference type="NCBI Taxonomy" id="637954"/>
    <lineage>
        <taxon>Eukaryota</taxon>
        <taxon>Metazoa</taxon>
        <taxon>Chordata</taxon>
        <taxon>Craniata</taxon>
        <taxon>Vertebrata</taxon>
        <taxon>Euteleostomi</taxon>
        <taxon>Actinopterygii</taxon>
        <taxon>Neopterygii</taxon>
        <taxon>Teleostei</taxon>
        <taxon>Neoteleostei</taxon>
        <taxon>Acanthomorphata</taxon>
        <taxon>Gobiaria</taxon>
        <taxon>Gobiiformes</taxon>
        <taxon>Gobioidei</taxon>
        <taxon>Gobiidae</taxon>
        <taxon>Gobiinae</taxon>
        <taxon>Knipowitschia</taxon>
    </lineage>
</organism>
<keyword evidence="3" id="KW-1185">Reference proteome</keyword>
<dbReference type="Gene3D" id="3.90.1750.10">
    <property type="entry name" value="Hect, E3 ligase catalytic domains"/>
    <property type="match status" value="1"/>
</dbReference>
<evidence type="ECO:0008006" key="4">
    <source>
        <dbReference type="Google" id="ProtNLM"/>
    </source>
</evidence>